<dbReference type="EMBL" id="BART01012506">
    <property type="protein sequence ID" value="GAG81835.1"/>
    <property type="molecule type" value="Genomic_DNA"/>
</dbReference>
<dbReference type="GO" id="GO:0016020">
    <property type="term" value="C:membrane"/>
    <property type="evidence" value="ECO:0007669"/>
    <property type="project" value="UniProtKB-SubCell"/>
</dbReference>
<gene>
    <name evidence="6" type="ORF">S01H4_26069</name>
</gene>
<dbReference type="InterPro" id="IPR035906">
    <property type="entry name" value="MetI-like_sf"/>
</dbReference>
<dbReference type="SUPFAM" id="SSF161098">
    <property type="entry name" value="MetI-like"/>
    <property type="match status" value="1"/>
</dbReference>
<evidence type="ECO:0000256" key="1">
    <source>
        <dbReference type="ARBA" id="ARBA00004141"/>
    </source>
</evidence>
<dbReference type="AlphaFoldDB" id="X1AGW4"/>
<name>X1AGW4_9ZZZZ</name>
<evidence type="ECO:0000256" key="3">
    <source>
        <dbReference type="ARBA" id="ARBA00022989"/>
    </source>
</evidence>
<proteinExistence type="predicted"/>
<organism evidence="6">
    <name type="scientific">marine sediment metagenome</name>
    <dbReference type="NCBI Taxonomy" id="412755"/>
    <lineage>
        <taxon>unclassified sequences</taxon>
        <taxon>metagenomes</taxon>
        <taxon>ecological metagenomes</taxon>
    </lineage>
</organism>
<evidence type="ECO:0000313" key="6">
    <source>
        <dbReference type="EMBL" id="GAG81835.1"/>
    </source>
</evidence>
<protein>
    <recommendedName>
        <fullName evidence="7">ABC transmembrane type-1 domain-containing protein</fullName>
    </recommendedName>
</protein>
<comment type="subcellular location">
    <subcellularLocation>
        <location evidence="1">Membrane</location>
        <topology evidence="1">Multi-pass membrane protein</topology>
    </subcellularLocation>
</comment>
<keyword evidence="2 5" id="KW-0812">Transmembrane</keyword>
<reference evidence="6" key="1">
    <citation type="journal article" date="2014" name="Front. Microbiol.">
        <title>High frequency of phylogenetically diverse reductive dehalogenase-homologous genes in deep subseafloor sedimentary metagenomes.</title>
        <authorList>
            <person name="Kawai M."/>
            <person name="Futagami T."/>
            <person name="Toyoda A."/>
            <person name="Takaki Y."/>
            <person name="Nishi S."/>
            <person name="Hori S."/>
            <person name="Arai W."/>
            <person name="Tsubouchi T."/>
            <person name="Morono Y."/>
            <person name="Uchiyama I."/>
            <person name="Ito T."/>
            <person name="Fujiyama A."/>
            <person name="Inagaki F."/>
            <person name="Takami H."/>
        </authorList>
    </citation>
    <scope>NUCLEOTIDE SEQUENCE</scope>
    <source>
        <strain evidence="6">Expedition CK06-06</strain>
    </source>
</reference>
<keyword evidence="4 5" id="KW-0472">Membrane</keyword>
<evidence type="ECO:0008006" key="7">
    <source>
        <dbReference type="Google" id="ProtNLM"/>
    </source>
</evidence>
<evidence type="ECO:0000256" key="2">
    <source>
        <dbReference type="ARBA" id="ARBA00022692"/>
    </source>
</evidence>
<comment type="caution">
    <text evidence="6">The sequence shown here is derived from an EMBL/GenBank/DDBJ whole genome shotgun (WGS) entry which is preliminary data.</text>
</comment>
<evidence type="ECO:0000256" key="4">
    <source>
        <dbReference type="ARBA" id="ARBA00023136"/>
    </source>
</evidence>
<feature type="transmembrane region" description="Helical" evidence="5">
    <location>
        <begin position="13"/>
        <end position="34"/>
    </location>
</feature>
<keyword evidence="3 5" id="KW-1133">Transmembrane helix</keyword>
<accession>X1AGW4</accession>
<feature type="non-terminal residue" evidence="6">
    <location>
        <position position="1"/>
    </location>
</feature>
<evidence type="ECO:0000256" key="5">
    <source>
        <dbReference type="SAM" id="Phobius"/>
    </source>
</evidence>
<sequence>GLFDFTAEFVSDWRGMCAMSVIMLIPAVIFVIAVQRNLVKGLTLGAIK</sequence>